<keyword evidence="5 10" id="KW-0819">tRNA processing</keyword>
<feature type="binding site" evidence="10">
    <location>
        <begin position="42"/>
        <end position="49"/>
    </location>
    <ligand>
        <name>ATP</name>
        <dbReference type="ChEBI" id="CHEBI:30616"/>
    </ligand>
</feature>
<keyword evidence="7 10" id="KW-0067">ATP-binding</keyword>
<dbReference type="AlphaFoldDB" id="A0A2W5QB20"/>
<evidence type="ECO:0000256" key="13">
    <source>
        <dbReference type="RuleBase" id="RU003785"/>
    </source>
</evidence>
<gene>
    <name evidence="10" type="primary">miaA</name>
    <name evidence="14" type="ORF">DI556_14180</name>
</gene>
<reference evidence="14 15" key="1">
    <citation type="submission" date="2017-08" db="EMBL/GenBank/DDBJ databases">
        <title>Infants hospitalized years apart are colonized by the same room-sourced microbial strains.</title>
        <authorList>
            <person name="Brooks B."/>
            <person name="Olm M.R."/>
            <person name="Firek B.A."/>
            <person name="Baker R."/>
            <person name="Thomas B.C."/>
            <person name="Morowitz M.J."/>
            <person name="Banfield J.F."/>
        </authorList>
    </citation>
    <scope>NUCLEOTIDE SEQUENCE [LARGE SCALE GENOMIC DNA]</scope>
    <source>
        <strain evidence="14">S2_005_002_R2_34</strain>
    </source>
</reference>
<dbReference type="HAMAP" id="MF_00185">
    <property type="entry name" value="IPP_trans"/>
    <property type="match status" value="1"/>
</dbReference>
<evidence type="ECO:0000256" key="1">
    <source>
        <dbReference type="ARBA" id="ARBA00001946"/>
    </source>
</evidence>
<protein>
    <recommendedName>
        <fullName evidence="10">tRNA dimethylallyltransferase</fullName>
        <ecNumber evidence="10">2.5.1.75</ecNumber>
    </recommendedName>
    <alternativeName>
        <fullName evidence="10">Dimethylallyl diphosphate:tRNA dimethylallyltransferase</fullName>
        <shortName evidence="10">DMAPP:tRNA dimethylallyltransferase</shortName>
        <shortName evidence="10">DMATase</shortName>
    </alternativeName>
    <alternativeName>
        <fullName evidence="10">Isopentenyl-diphosphate:tRNA isopentenyltransferase</fullName>
        <shortName evidence="10">IPP transferase</shortName>
        <shortName evidence="10">IPPT</shortName>
        <shortName evidence="10">IPTase</shortName>
    </alternativeName>
</protein>
<dbReference type="Proteomes" id="UP000249185">
    <property type="component" value="Unassembled WGS sequence"/>
</dbReference>
<comment type="subunit">
    <text evidence="10">Monomer.</text>
</comment>
<dbReference type="InterPro" id="IPR039657">
    <property type="entry name" value="Dimethylallyltransferase"/>
</dbReference>
<evidence type="ECO:0000256" key="8">
    <source>
        <dbReference type="ARBA" id="ARBA00022842"/>
    </source>
</evidence>
<evidence type="ECO:0000256" key="10">
    <source>
        <dbReference type="HAMAP-Rule" id="MF_00185"/>
    </source>
</evidence>
<evidence type="ECO:0000256" key="2">
    <source>
        <dbReference type="ARBA" id="ARBA00003213"/>
    </source>
</evidence>
<keyword evidence="4 10" id="KW-0808">Transferase</keyword>
<evidence type="ECO:0000256" key="6">
    <source>
        <dbReference type="ARBA" id="ARBA00022741"/>
    </source>
</evidence>
<comment type="function">
    <text evidence="2 10 12">Catalyzes the transfer of a dimethylallyl group onto the adenine at position 37 in tRNAs that read codons beginning with uridine, leading to the formation of N6-(dimethylallyl)adenosine (i(6)A).</text>
</comment>
<dbReference type="InterPro" id="IPR027417">
    <property type="entry name" value="P-loop_NTPase"/>
</dbReference>
<dbReference type="SUPFAM" id="SSF52540">
    <property type="entry name" value="P-loop containing nucleoside triphosphate hydrolases"/>
    <property type="match status" value="2"/>
</dbReference>
<feature type="site" description="Interaction with substrate tRNA" evidence="10">
    <location>
        <position position="152"/>
    </location>
</feature>
<evidence type="ECO:0000256" key="9">
    <source>
        <dbReference type="ARBA" id="ARBA00049563"/>
    </source>
</evidence>
<dbReference type="Pfam" id="PF01715">
    <property type="entry name" value="IPPT"/>
    <property type="match status" value="1"/>
</dbReference>
<name>A0A2W5QB20_RHOSU</name>
<evidence type="ECO:0000256" key="11">
    <source>
        <dbReference type="RuleBase" id="RU003783"/>
    </source>
</evidence>
<proteinExistence type="inferred from homology"/>
<accession>A0A2W5QB20</accession>
<dbReference type="Gene3D" id="1.10.20.140">
    <property type="match status" value="1"/>
</dbReference>
<dbReference type="PANTHER" id="PTHR11088:SF60">
    <property type="entry name" value="TRNA DIMETHYLALLYLTRANSFERASE"/>
    <property type="match status" value="1"/>
</dbReference>
<feature type="site" description="Interaction with substrate tRNA" evidence="10">
    <location>
        <position position="130"/>
    </location>
</feature>
<dbReference type="GO" id="GO:0052381">
    <property type="term" value="F:tRNA dimethylallyltransferase activity"/>
    <property type="evidence" value="ECO:0007669"/>
    <property type="project" value="UniProtKB-UniRule"/>
</dbReference>
<dbReference type="Gene3D" id="3.40.50.300">
    <property type="entry name" value="P-loop containing nucleotide triphosphate hydrolases"/>
    <property type="match status" value="1"/>
</dbReference>
<feature type="binding site" evidence="10">
    <location>
        <begin position="44"/>
        <end position="49"/>
    </location>
    <ligand>
        <name>substrate</name>
    </ligand>
</feature>
<keyword evidence="8 10" id="KW-0460">Magnesium</keyword>
<evidence type="ECO:0000313" key="15">
    <source>
        <dbReference type="Proteomes" id="UP000249185"/>
    </source>
</evidence>
<evidence type="ECO:0000256" key="7">
    <source>
        <dbReference type="ARBA" id="ARBA00022840"/>
    </source>
</evidence>
<evidence type="ECO:0000256" key="4">
    <source>
        <dbReference type="ARBA" id="ARBA00022679"/>
    </source>
</evidence>
<comment type="similarity">
    <text evidence="3 10 13">Belongs to the IPP transferase family.</text>
</comment>
<comment type="catalytic activity">
    <reaction evidence="9 10 11">
        <text>adenosine(37) in tRNA + dimethylallyl diphosphate = N(6)-dimethylallyladenosine(37) in tRNA + diphosphate</text>
        <dbReference type="Rhea" id="RHEA:26482"/>
        <dbReference type="Rhea" id="RHEA-COMP:10162"/>
        <dbReference type="Rhea" id="RHEA-COMP:10375"/>
        <dbReference type="ChEBI" id="CHEBI:33019"/>
        <dbReference type="ChEBI" id="CHEBI:57623"/>
        <dbReference type="ChEBI" id="CHEBI:74411"/>
        <dbReference type="ChEBI" id="CHEBI:74415"/>
        <dbReference type="EC" id="2.5.1.75"/>
    </reaction>
</comment>
<comment type="caution">
    <text evidence="10">Lacks conserved residue(s) required for the propagation of feature annotation.</text>
</comment>
<dbReference type="PANTHER" id="PTHR11088">
    <property type="entry name" value="TRNA DIMETHYLALLYLTRANSFERASE"/>
    <property type="match status" value="1"/>
</dbReference>
<dbReference type="InterPro" id="IPR018022">
    <property type="entry name" value="IPT"/>
</dbReference>
<evidence type="ECO:0000256" key="12">
    <source>
        <dbReference type="RuleBase" id="RU003784"/>
    </source>
</evidence>
<dbReference type="NCBIfam" id="TIGR00174">
    <property type="entry name" value="miaA"/>
    <property type="match status" value="1"/>
</dbReference>
<dbReference type="EMBL" id="QFPW01000011">
    <property type="protein sequence ID" value="PZQ48600.1"/>
    <property type="molecule type" value="Genomic_DNA"/>
</dbReference>
<organism evidence="14 15">
    <name type="scientific">Rhodovulum sulfidophilum</name>
    <name type="common">Rhodobacter sulfidophilus</name>
    <dbReference type="NCBI Taxonomy" id="35806"/>
    <lineage>
        <taxon>Bacteria</taxon>
        <taxon>Pseudomonadati</taxon>
        <taxon>Pseudomonadota</taxon>
        <taxon>Alphaproteobacteria</taxon>
        <taxon>Rhodobacterales</taxon>
        <taxon>Paracoccaceae</taxon>
        <taxon>Rhodovulum</taxon>
    </lineage>
</organism>
<dbReference type="GO" id="GO:0006400">
    <property type="term" value="P:tRNA modification"/>
    <property type="evidence" value="ECO:0007669"/>
    <property type="project" value="TreeGrafter"/>
</dbReference>
<sequence length="332" mass="35772">MAGKGRPRGPAAPFPLAPRRRARLAVAAMTRSDPPRPVLIAGPTASGKSELALRIAKRDGGVVINADAAQVYDCWRVLTARPSPEDLARAPHRLYGHVPGATRYSVGDWLRDLAPLLAATDRRPIIIGGTGLYLTALTAGLTEIPPIPAELRARSQALIDAGDLAALRADLAREDPETHGRLDLANPVRVQRAWEVLRATGRGLADWHRAQTRPLLNPDTCVRLVLDPDKNILNNRIEQRFHLMIEQGALAEVADFAALGLDPALPAARVLGAPDLLAHLDGALSLEAAIASAVTQTRQFAKRQRSWFRGRMGGWARIDPLGADPLPTVPLT</sequence>
<comment type="cofactor">
    <cofactor evidence="1 10">
        <name>Mg(2+)</name>
        <dbReference type="ChEBI" id="CHEBI:18420"/>
    </cofactor>
</comment>
<comment type="caution">
    <text evidence="14">The sequence shown here is derived from an EMBL/GenBank/DDBJ whole genome shotgun (WGS) entry which is preliminary data.</text>
</comment>
<keyword evidence="6 10" id="KW-0547">Nucleotide-binding</keyword>
<evidence type="ECO:0000256" key="5">
    <source>
        <dbReference type="ARBA" id="ARBA00022694"/>
    </source>
</evidence>
<dbReference type="EC" id="2.5.1.75" evidence="10"/>
<evidence type="ECO:0000256" key="3">
    <source>
        <dbReference type="ARBA" id="ARBA00005842"/>
    </source>
</evidence>
<dbReference type="GO" id="GO:0005524">
    <property type="term" value="F:ATP binding"/>
    <property type="evidence" value="ECO:0007669"/>
    <property type="project" value="UniProtKB-UniRule"/>
</dbReference>
<evidence type="ECO:0000313" key="14">
    <source>
        <dbReference type="EMBL" id="PZQ48600.1"/>
    </source>
</evidence>